<keyword evidence="5 7" id="KW-1133">Transmembrane helix</keyword>
<dbReference type="InterPro" id="IPR000515">
    <property type="entry name" value="MetI-like"/>
</dbReference>
<feature type="transmembrane region" description="Helical" evidence="7">
    <location>
        <begin position="92"/>
        <end position="118"/>
    </location>
</feature>
<feature type="transmembrane region" description="Helical" evidence="7">
    <location>
        <begin position="130"/>
        <end position="150"/>
    </location>
</feature>
<dbReference type="CDD" id="cd06261">
    <property type="entry name" value="TM_PBP2"/>
    <property type="match status" value="1"/>
</dbReference>
<dbReference type="GO" id="GO:0055085">
    <property type="term" value="P:transmembrane transport"/>
    <property type="evidence" value="ECO:0007669"/>
    <property type="project" value="InterPro"/>
</dbReference>
<evidence type="ECO:0000313" key="10">
    <source>
        <dbReference type="EMBL" id="TLP74225.1"/>
    </source>
</evidence>
<dbReference type="PROSITE" id="PS50928">
    <property type="entry name" value="ABC_TM1"/>
    <property type="match status" value="1"/>
</dbReference>
<evidence type="ECO:0000256" key="6">
    <source>
        <dbReference type="ARBA" id="ARBA00023136"/>
    </source>
</evidence>
<keyword evidence="2 7" id="KW-0813">Transport</keyword>
<evidence type="ECO:0000256" key="3">
    <source>
        <dbReference type="ARBA" id="ARBA00022475"/>
    </source>
</evidence>
<dbReference type="OrthoDB" id="9794684at2"/>
<dbReference type="Proteomes" id="UP000306544">
    <property type="component" value="Unassembled WGS sequence"/>
</dbReference>
<keyword evidence="3" id="KW-1003">Cell membrane</keyword>
<feature type="compositionally biased region" description="Polar residues" evidence="8">
    <location>
        <begin position="1"/>
        <end position="20"/>
    </location>
</feature>
<dbReference type="PANTHER" id="PTHR43744:SF12">
    <property type="entry name" value="ABC TRANSPORTER PERMEASE PROTEIN MG189-RELATED"/>
    <property type="match status" value="1"/>
</dbReference>
<keyword evidence="4 7" id="KW-0812">Transmembrane</keyword>
<keyword evidence="6 7" id="KW-0472">Membrane</keyword>
<evidence type="ECO:0000256" key="1">
    <source>
        <dbReference type="ARBA" id="ARBA00004651"/>
    </source>
</evidence>
<organism evidence="10 11">
    <name type="scientific">Nesterenkonia sphaerica</name>
    <dbReference type="NCBI Taxonomy" id="1804988"/>
    <lineage>
        <taxon>Bacteria</taxon>
        <taxon>Bacillati</taxon>
        <taxon>Actinomycetota</taxon>
        <taxon>Actinomycetes</taxon>
        <taxon>Micrococcales</taxon>
        <taxon>Micrococcaceae</taxon>
        <taxon>Nesterenkonia</taxon>
    </lineage>
</organism>
<name>A0A5R9A898_9MICC</name>
<comment type="similarity">
    <text evidence="7">Belongs to the binding-protein-dependent transport system permease family.</text>
</comment>
<dbReference type="SUPFAM" id="SSF161098">
    <property type="entry name" value="MetI-like"/>
    <property type="match status" value="1"/>
</dbReference>
<dbReference type="Pfam" id="PF00528">
    <property type="entry name" value="BPD_transp_1"/>
    <property type="match status" value="1"/>
</dbReference>
<reference evidence="10 11" key="1">
    <citation type="submission" date="2019-05" db="EMBL/GenBank/DDBJ databases">
        <title>Nesterenkonia sp. GY239, isolated from the Southern Atlantic Ocean.</title>
        <authorList>
            <person name="Zhang G."/>
        </authorList>
    </citation>
    <scope>NUCLEOTIDE SEQUENCE [LARGE SCALE GENOMIC DNA]</scope>
    <source>
        <strain evidence="10 11">GY239</strain>
    </source>
</reference>
<comment type="caution">
    <text evidence="10">The sequence shown here is derived from an EMBL/GenBank/DDBJ whole genome shotgun (WGS) entry which is preliminary data.</text>
</comment>
<evidence type="ECO:0000256" key="5">
    <source>
        <dbReference type="ARBA" id="ARBA00022989"/>
    </source>
</evidence>
<proteinExistence type="inferred from homology"/>
<evidence type="ECO:0000256" key="7">
    <source>
        <dbReference type="RuleBase" id="RU363032"/>
    </source>
</evidence>
<feature type="domain" description="ABC transmembrane type-1" evidence="9">
    <location>
        <begin position="93"/>
        <end position="284"/>
    </location>
</feature>
<protein>
    <submittedName>
        <fullName evidence="10">Carbohydrate ABC transporter permease</fullName>
    </submittedName>
</protein>
<feature type="transmembrane region" description="Helical" evidence="7">
    <location>
        <begin position="162"/>
        <end position="184"/>
    </location>
</feature>
<keyword evidence="11" id="KW-1185">Reference proteome</keyword>
<sequence length="298" mass="32421">MTLPTTTIPGGAASTTSRSQRPAARGSGQQRWGTTVILILCAATVILPFYVTISMALKSGEQAVEGEAFALPSPVSMEGFTTAWALTDFPRAFTISLLITVVTVVGTIILSAMASYAISRNWERRAFRWAFYYLLGAMFLPFPVLALSQVKLTGMVELANPLGVALLHIMFQLSFSTLLFTAFLRSLPGELEESARIDGASTAGAFWRIVFPLLAPMSATVGIFAFLKSWNDFMMPSMIIADPSLQTLPVVQEMFQTQFSNNYHVAFASYLMAMAPAIIAYVISQRWVLSGLTQGAVK</sequence>
<dbReference type="PANTHER" id="PTHR43744">
    <property type="entry name" value="ABC TRANSPORTER PERMEASE PROTEIN MG189-RELATED-RELATED"/>
    <property type="match status" value="1"/>
</dbReference>
<evidence type="ECO:0000256" key="8">
    <source>
        <dbReference type="SAM" id="MobiDB-lite"/>
    </source>
</evidence>
<dbReference type="Gene3D" id="1.10.3720.10">
    <property type="entry name" value="MetI-like"/>
    <property type="match status" value="1"/>
</dbReference>
<dbReference type="EMBL" id="VAWA01000012">
    <property type="protein sequence ID" value="TLP74225.1"/>
    <property type="molecule type" value="Genomic_DNA"/>
</dbReference>
<gene>
    <name evidence="10" type="ORF">FEF27_09690</name>
</gene>
<comment type="subcellular location">
    <subcellularLocation>
        <location evidence="1 7">Cell membrane</location>
        <topology evidence="1 7">Multi-pass membrane protein</topology>
    </subcellularLocation>
</comment>
<feature type="transmembrane region" description="Helical" evidence="7">
    <location>
        <begin position="32"/>
        <end position="51"/>
    </location>
</feature>
<feature type="transmembrane region" description="Helical" evidence="7">
    <location>
        <begin position="263"/>
        <end position="283"/>
    </location>
</feature>
<evidence type="ECO:0000256" key="4">
    <source>
        <dbReference type="ARBA" id="ARBA00022692"/>
    </source>
</evidence>
<dbReference type="GO" id="GO:0005886">
    <property type="term" value="C:plasma membrane"/>
    <property type="evidence" value="ECO:0007669"/>
    <property type="project" value="UniProtKB-SubCell"/>
</dbReference>
<evidence type="ECO:0000256" key="2">
    <source>
        <dbReference type="ARBA" id="ARBA00022448"/>
    </source>
</evidence>
<accession>A0A5R9A898</accession>
<dbReference type="RefSeq" id="WP_138170660.1">
    <property type="nucleotide sequence ID" value="NZ_VAWA01000012.1"/>
</dbReference>
<dbReference type="InterPro" id="IPR035906">
    <property type="entry name" value="MetI-like_sf"/>
</dbReference>
<feature type="region of interest" description="Disordered" evidence="8">
    <location>
        <begin position="1"/>
        <end position="27"/>
    </location>
</feature>
<evidence type="ECO:0000313" key="11">
    <source>
        <dbReference type="Proteomes" id="UP000306544"/>
    </source>
</evidence>
<dbReference type="AlphaFoldDB" id="A0A5R9A898"/>
<feature type="transmembrane region" description="Helical" evidence="7">
    <location>
        <begin position="205"/>
        <end position="227"/>
    </location>
</feature>
<evidence type="ECO:0000259" key="9">
    <source>
        <dbReference type="PROSITE" id="PS50928"/>
    </source>
</evidence>